<dbReference type="AlphaFoldDB" id="A0A2P8CVM8"/>
<comment type="subcellular location">
    <subcellularLocation>
        <location evidence="1">Cell membrane</location>
        <topology evidence="1">Multi-pass membrane protein</topology>
    </subcellularLocation>
</comment>
<reference evidence="10 11" key="1">
    <citation type="submission" date="2018-03" db="EMBL/GenBank/DDBJ databases">
        <title>Genomic Encyclopedia of Type Strains, Phase III (KMG-III): the genomes of soil and plant-associated and newly described type strains.</title>
        <authorList>
            <person name="Whitman W."/>
        </authorList>
    </citation>
    <scope>NUCLEOTIDE SEQUENCE [LARGE SCALE GENOMIC DNA]</scope>
    <source>
        <strain evidence="10 11">CGMCC 1.12700</strain>
    </source>
</reference>
<evidence type="ECO:0000256" key="6">
    <source>
        <dbReference type="ARBA" id="ARBA00022989"/>
    </source>
</evidence>
<evidence type="ECO:0000256" key="8">
    <source>
        <dbReference type="SAM" id="Phobius"/>
    </source>
</evidence>
<feature type="transmembrane region" description="Helical" evidence="8">
    <location>
        <begin position="327"/>
        <end position="347"/>
    </location>
</feature>
<feature type="transmembrane region" description="Helical" evidence="8">
    <location>
        <begin position="139"/>
        <end position="158"/>
    </location>
</feature>
<dbReference type="EMBL" id="PYGD01000013">
    <property type="protein sequence ID" value="PSK89017.1"/>
    <property type="molecule type" value="Genomic_DNA"/>
</dbReference>
<proteinExistence type="predicted"/>
<name>A0A2P8CVM8_9BACT</name>
<dbReference type="PANTHER" id="PTHR33908">
    <property type="entry name" value="MANNOSYLTRANSFERASE YKCB-RELATED"/>
    <property type="match status" value="1"/>
</dbReference>
<dbReference type="Proteomes" id="UP000240572">
    <property type="component" value="Unassembled WGS sequence"/>
</dbReference>
<comment type="caution">
    <text evidence="10">The sequence shown here is derived from an EMBL/GenBank/DDBJ whole genome shotgun (WGS) entry which is preliminary data.</text>
</comment>
<feature type="transmembrane region" description="Helical" evidence="8">
    <location>
        <begin position="90"/>
        <end position="108"/>
    </location>
</feature>
<keyword evidence="3 10" id="KW-0328">Glycosyltransferase</keyword>
<accession>A0A2P8CVM8</accession>
<organism evidence="10 11">
    <name type="scientific">Taibaiella chishuiensis</name>
    <dbReference type="NCBI Taxonomy" id="1434707"/>
    <lineage>
        <taxon>Bacteria</taxon>
        <taxon>Pseudomonadati</taxon>
        <taxon>Bacteroidota</taxon>
        <taxon>Chitinophagia</taxon>
        <taxon>Chitinophagales</taxon>
        <taxon>Chitinophagaceae</taxon>
        <taxon>Taibaiella</taxon>
    </lineage>
</organism>
<keyword evidence="11" id="KW-1185">Reference proteome</keyword>
<feature type="transmembrane region" description="Helical" evidence="8">
    <location>
        <begin position="303"/>
        <end position="321"/>
    </location>
</feature>
<dbReference type="GO" id="GO:0009103">
    <property type="term" value="P:lipopolysaccharide biosynthetic process"/>
    <property type="evidence" value="ECO:0007669"/>
    <property type="project" value="UniProtKB-ARBA"/>
</dbReference>
<dbReference type="Pfam" id="PF13231">
    <property type="entry name" value="PMT_2"/>
    <property type="match status" value="1"/>
</dbReference>
<evidence type="ECO:0000256" key="1">
    <source>
        <dbReference type="ARBA" id="ARBA00004651"/>
    </source>
</evidence>
<dbReference type="GO" id="GO:0010041">
    <property type="term" value="P:response to iron(III) ion"/>
    <property type="evidence" value="ECO:0007669"/>
    <property type="project" value="TreeGrafter"/>
</dbReference>
<dbReference type="GO" id="GO:0005886">
    <property type="term" value="C:plasma membrane"/>
    <property type="evidence" value="ECO:0007669"/>
    <property type="project" value="UniProtKB-SubCell"/>
</dbReference>
<keyword evidence="2" id="KW-1003">Cell membrane</keyword>
<evidence type="ECO:0000256" key="7">
    <source>
        <dbReference type="ARBA" id="ARBA00023136"/>
    </source>
</evidence>
<feature type="transmembrane region" description="Helical" evidence="8">
    <location>
        <begin position="359"/>
        <end position="376"/>
    </location>
</feature>
<feature type="domain" description="Glycosyltransferase RgtA/B/C/D-like" evidence="9">
    <location>
        <begin position="70"/>
        <end position="216"/>
    </location>
</feature>
<evidence type="ECO:0000256" key="4">
    <source>
        <dbReference type="ARBA" id="ARBA00022679"/>
    </source>
</evidence>
<feature type="transmembrane region" description="Helical" evidence="8">
    <location>
        <begin position="165"/>
        <end position="185"/>
    </location>
</feature>
<dbReference type="GO" id="GO:0016763">
    <property type="term" value="F:pentosyltransferase activity"/>
    <property type="evidence" value="ECO:0007669"/>
    <property type="project" value="TreeGrafter"/>
</dbReference>
<protein>
    <submittedName>
        <fullName evidence="10">Dolichyl-phosphate-mannose-protein mannosyltransferase</fullName>
    </submittedName>
</protein>
<feature type="transmembrane region" description="Helical" evidence="8">
    <location>
        <begin position="205"/>
        <end position="224"/>
    </location>
</feature>
<evidence type="ECO:0000256" key="2">
    <source>
        <dbReference type="ARBA" id="ARBA00022475"/>
    </source>
</evidence>
<dbReference type="InterPro" id="IPR050297">
    <property type="entry name" value="LipidA_mod_glycosyltrf_83"/>
</dbReference>
<gene>
    <name evidence="10" type="ORF">B0I18_11329</name>
</gene>
<dbReference type="OrthoDB" id="661429at2"/>
<dbReference type="PANTHER" id="PTHR33908:SF3">
    <property type="entry name" value="UNDECAPRENYL PHOSPHATE-ALPHA-4-AMINO-4-DEOXY-L-ARABINOSE ARABINOSYL TRANSFERASE"/>
    <property type="match status" value="1"/>
</dbReference>
<keyword evidence="5 8" id="KW-0812">Transmembrane</keyword>
<evidence type="ECO:0000259" key="9">
    <source>
        <dbReference type="Pfam" id="PF13231"/>
    </source>
</evidence>
<keyword evidence="6 8" id="KW-1133">Transmembrane helix</keyword>
<keyword evidence="4 10" id="KW-0808">Transferase</keyword>
<keyword evidence="7 8" id="KW-0472">Membrane</keyword>
<feature type="transmembrane region" description="Helical" evidence="8">
    <location>
        <begin position="115"/>
        <end position="133"/>
    </location>
</feature>
<evidence type="ECO:0000256" key="3">
    <source>
        <dbReference type="ARBA" id="ARBA00022676"/>
    </source>
</evidence>
<dbReference type="InterPro" id="IPR038731">
    <property type="entry name" value="RgtA/B/C-like"/>
</dbReference>
<evidence type="ECO:0000313" key="10">
    <source>
        <dbReference type="EMBL" id="PSK89017.1"/>
    </source>
</evidence>
<sequence>MTPAAPGSFFKDRLFLLLLLLVFVLCKLPHLDYPFYWDECWPYATAVRRMYDAGPGLLPGVIPADYSRGHPMLFHFLAAVWMKVFGTSHVAMHAFPLFVSVLGIAGVYEAALRLFNRNIAMISALLLAFQVMFFVQASFLLPEVFLAFLGFFSIYFYAQRRFGWTILMLTALFYTKESGMIVGMVLGCDALWNLLRGKEPLRARLWLVVSVTIPVLLIALFFVLQKMIMGWYVFPFHAGLIELEPLLVLEKLRSCFDVLFVHDLRQYLLLLFILLFAAVAIKHKRLGASLALLRDLWRKGTPAQLRFIRLSLIFIPFFLLFTSINMFIGRYLFIALLPVLFIGAILLERYATTVMGRPGLVVLLALIGGIEAMAFYKNNGHGDTDLGAFAGMRVQQALVDYLEQHHYYQAAIGTNAYLERMHLTDPYTGYLKGTDTFARVTWQITAATDIAVFDNIEPDYQCENVKADTTFLRVFRVDRGTAWGEIYIRKALLRKNEAAVR</sequence>
<feature type="transmembrane region" description="Helical" evidence="8">
    <location>
        <begin position="264"/>
        <end position="282"/>
    </location>
</feature>
<evidence type="ECO:0000313" key="11">
    <source>
        <dbReference type="Proteomes" id="UP000240572"/>
    </source>
</evidence>
<evidence type="ECO:0000256" key="5">
    <source>
        <dbReference type="ARBA" id="ARBA00022692"/>
    </source>
</evidence>
<feature type="transmembrane region" description="Helical" evidence="8">
    <location>
        <begin position="231"/>
        <end position="249"/>
    </location>
</feature>
<dbReference type="RefSeq" id="WP_106525046.1">
    <property type="nucleotide sequence ID" value="NZ_PYGD01000013.1"/>
</dbReference>